<dbReference type="EMBL" id="CP055900">
    <property type="protein sequence ID" value="QKX59350.1"/>
    <property type="molecule type" value="Genomic_DNA"/>
</dbReference>
<dbReference type="KEGG" id="trg:TRUGW13939_06484"/>
<name>A0A7H8QZ28_TALRU</name>
<dbReference type="Proteomes" id="UP000509510">
    <property type="component" value="Chromosome III"/>
</dbReference>
<reference evidence="3" key="1">
    <citation type="submission" date="2020-06" db="EMBL/GenBank/DDBJ databases">
        <title>A chromosome-scale genome assembly of Talaromyces rugulosus W13939.</title>
        <authorList>
            <person name="Wang B."/>
            <person name="Guo L."/>
            <person name="Ye K."/>
            <person name="Wang L."/>
        </authorList>
    </citation>
    <scope>NUCLEOTIDE SEQUENCE [LARGE SCALE GENOMIC DNA]</scope>
    <source>
        <strain evidence="3">W13939</strain>
    </source>
</reference>
<evidence type="ECO:0000313" key="3">
    <source>
        <dbReference type="Proteomes" id="UP000509510"/>
    </source>
</evidence>
<dbReference type="AlphaFoldDB" id="A0A7H8QZ28"/>
<protein>
    <submittedName>
        <fullName evidence="2">Uncharacterized protein</fullName>
    </submittedName>
</protein>
<feature type="region of interest" description="Disordered" evidence="1">
    <location>
        <begin position="1"/>
        <end position="34"/>
    </location>
</feature>
<accession>A0A7H8QZ28</accession>
<proteinExistence type="predicted"/>
<evidence type="ECO:0000313" key="2">
    <source>
        <dbReference type="EMBL" id="QKX59350.1"/>
    </source>
</evidence>
<sequence length="277" mass="32934">MEKSILDILARPQTGPRKTQQKTPPDTGLPTMGESIHRDYVGKRKHTKGLLIPDAVRDSLQSRPPQMFFFDTPTRRDFHKHELEDFHSEFPNLSDTISWLRDKRKQDDRDLFVSESLYRNWKNHPYPITKYLAWRLAWNLDNTIGDWDSLDNNDYTRSLYTVLDTYMNEHPKTDVIIIFDSKYEKEKDIEEVNYFLGVLCHLCAWMPKYDSRLKVIVIFNDRNKLWDKFFSYTEYPGTAFAKDLCTAHKFNGEGWLQVWPEKNEANMAKKRVKKEAQ</sequence>
<dbReference type="GeneID" id="55993979"/>
<organism evidence="2 3">
    <name type="scientific">Talaromyces rugulosus</name>
    <name type="common">Penicillium rugulosum</name>
    <dbReference type="NCBI Taxonomy" id="121627"/>
    <lineage>
        <taxon>Eukaryota</taxon>
        <taxon>Fungi</taxon>
        <taxon>Dikarya</taxon>
        <taxon>Ascomycota</taxon>
        <taxon>Pezizomycotina</taxon>
        <taxon>Eurotiomycetes</taxon>
        <taxon>Eurotiomycetidae</taxon>
        <taxon>Eurotiales</taxon>
        <taxon>Trichocomaceae</taxon>
        <taxon>Talaromyces</taxon>
        <taxon>Talaromyces sect. Islandici</taxon>
    </lineage>
</organism>
<gene>
    <name evidence="2" type="ORF">TRUGW13939_06484</name>
</gene>
<evidence type="ECO:0000256" key="1">
    <source>
        <dbReference type="SAM" id="MobiDB-lite"/>
    </source>
</evidence>
<keyword evidence="3" id="KW-1185">Reference proteome</keyword>
<dbReference type="RefSeq" id="XP_035345528.1">
    <property type="nucleotide sequence ID" value="XM_035489635.1"/>
</dbReference>